<name>A0A8J2ZA65_9PROT</name>
<dbReference type="GO" id="GO:0070967">
    <property type="term" value="F:coenzyme F420 binding"/>
    <property type="evidence" value="ECO:0007669"/>
    <property type="project" value="TreeGrafter"/>
</dbReference>
<evidence type="ECO:0000313" key="4">
    <source>
        <dbReference type="Proteomes" id="UP000597507"/>
    </source>
</evidence>
<accession>A0A8J2ZA65</accession>
<dbReference type="InterPro" id="IPR019967">
    <property type="entry name" value="F420-dep_enz_PPOX_Rv0121"/>
</dbReference>
<organism evidence="3 4">
    <name type="scientific">Caldovatus sediminis</name>
    <dbReference type="NCBI Taxonomy" id="2041189"/>
    <lineage>
        <taxon>Bacteria</taxon>
        <taxon>Pseudomonadati</taxon>
        <taxon>Pseudomonadota</taxon>
        <taxon>Alphaproteobacteria</taxon>
        <taxon>Acetobacterales</taxon>
        <taxon>Roseomonadaceae</taxon>
        <taxon>Caldovatus</taxon>
    </lineage>
</organism>
<dbReference type="InterPro" id="IPR011576">
    <property type="entry name" value="Pyridox_Oxase_N"/>
</dbReference>
<dbReference type="Proteomes" id="UP000597507">
    <property type="component" value="Unassembled WGS sequence"/>
</dbReference>
<dbReference type="SUPFAM" id="SSF50475">
    <property type="entry name" value="FMN-binding split barrel"/>
    <property type="match status" value="1"/>
</dbReference>
<reference evidence="3 4" key="1">
    <citation type="journal article" date="2014" name="Int. J. Syst. Evol. Microbiol.">
        <title>Complete genome sequence of Corynebacterium casei LMG S-19264T (=DSM 44701T), isolated from a smear-ripened cheese.</title>
        <authorList>
            <consortium name="US DOE Joint Genome Institute (JGI-PGF)"/>
            <person name="Walter F."/>
            <person name="Albersmeier A."/>
            <person name="Kalinowski J."/>
            <person name="Ruckert C."/>
        </authorList>
    </citation>
    <scope>NUCLEOTIDE SEQUENCE [LARGE SCALE GENOMIC DNA]</scope>
    <source>
        <strain evidence="3 4">CGMCC 1.16330</strain>
    </source>
</reference>
<dbReference type="PANTHER" id="PTHR35176">
    <property type="entry name" value="HEME OXYGENASE HI_0854-RELATED"/>
    <property type="match status" value="1"/>
</dbReference>
<keyword evidence="1" id="KW-0560">Oxidoreductase</keyword>
<dbReference type="Pfam" id="PF01243">
    <property type="entry name" value="PNPOx_N"/>
    <property type="match status" value="1"/>
</dbReference>
<comment type="caution">
    <text evidence="3">The sequence shown here is derived from an EMBL/GenBank/DDBJ whole genome shotgun (WGS) entry which is preliminary data.</text>
</comment>
<sequence>MDPPASPPAASPVLPERERRFIERQRVGRLATADRAAAPHVVPVCFALSGDALYVTVDEKPKRRPGAPLKRLRNIAENPAAAIVFDRYDEDWSRLGWVMLRGRAEILAAGPEHDAAQALLRARYPQLAPMRLADRPVIALRIARTVSWGDLSAEG</sequence>
<dbReference type="PANTHER" id="PTHR35176:SF2">
    <property type="entry name" value="F420H(2)-DEPENDENT REDUCTASE RV1155"/>
    <property type="match status" value="1"/>
</dbReference>
<dbReference type="EMBL" id="BMKS01000004">
    <property type="protein sequence ID" value="GGG28679.1"/>
    <property type="molecule type" value="Genomic_DNA"/>
</dbReference>
<evidence type="ECO:0000259" key="2">
    <source>
        <dbReference type="Pfam" id="PF01243"/>
    </source>
</evidence>
<dbReference type="AlphaFoldDB" id="A0A8J2ZA65"/>
<dbReference type="GO" id="GO:0016627">
    <property type="term" value="F:oxidoreductase activity, acting on the CH-CH group of donors"/>
    <property type="evidence" value="ECO:0007669"/>
    <property type="project" value="TreeGrafter"/>
</dbReference>
<dbReference type="InterPro" id="IPR052019">
    <property type="entry name" value="F420H2_bilvrd_red/Heme_oxyg"/>
</dbReference>
<dbReference type="Gene3D" id="2.30.110.10">
    <property type="entry name" value="Electron Transport, Fmn-binding Protein, Chain A"/>
    <property type="match status" value="1"/>
</dbReference>
<evidence type="ECO:0000256" key="1">
    <source>
        <dbReference type="ARBA" id="ARBA00023002"/>
    </source>
</evidence>
<keyword evidence="4" id="KW-1185">Reference proteome</keyword>
<proteinExistence type="predicted"/>
<dbReference type="GO" id="GO:0005829">
    <property type="term" value="C:cytosol"/>
    <property type="evidence" value="ECO:0007669"/>
    <property type="project" value="TreeGrafter"/>
</dbReference>
<evidence type="ECO:0000313" key="3">
    <source>
        <dbReference type="EMBL" id="GGG28679.1"/>
    </source>
</evidence>
<dbReference type="InterPro" id="IPR012349">
    <property type="entry name" value="Split_barrel_FMN-bd"/>
</dbReference>
<feature type="domain" description="Pyridoxamine 5'-phosphate oxidase N-terminal" evidence="2">
    <location>
        <begin position="15"/>
        <end position="147"/>
    </location>
</feature>
<gene>
    <name evidence="3" type="ORF">GCM10010964_15750</name>
</gene>
<dbReference type="RefSeq" id="WP_188899477.1">
    <property type="nucleotide sequence ID" value="NZ_BMKS01000004.1"/>
</dbReference>
<protein>
    <submittedName>
        <fullName evidence="3">PPOX class F420-dependent oxidoreductase</fullName>
    </submittedName>
</protein>
<dbReference type="NCBIfam" id="TIGR03668">
    <property type="entry name" value="Rv0121_F420"/>
    <property type="match status" value="1"/>
</dbReference>